<keyword evidence="5 8" id="KW-0812">Transmembrane</keyword>
<proteinExistence type="inferred from homology"/>
<keyword evidence="7 8" id="KW-0472">Membrane</keyword>
<dbReference type="Gene3D" id="1.10.3720.10">
    <property type="entry name" value="MetI-like"/>
    <property type="match status" value="1"/>
</dbReference>
<feature type="transmembrane region" description="Helical" evidence="8">
    <location>
        <begin position="65"/>
        <end position="88"/>
    </location>
</feature>
<feature type="domain" description="ABC transmembrane type-1" evidence="9">
    <location>
        <begin position="65"/>
        <end position="256"/>
    </location>
</feature>
<evidence type="ECO:0000259" key="9">
    <source>
        <dbReference type="PROSITE" id="PS50928"/>
    </source>
</evidence>
<evidence type="ECO:0000256" key="5">
    <source>
        <dbReference type="ARBA" id="ARBA00022692"/>
    </source>
</evidence>
<dbReference type="Proteomes" id="UP001589783">
    <property type="component" value="Unassembled WGS sequence"/>
</dbReference>
<keyword evidence="4" id="KW-0997">Cell inner membrane</keyword>
<comment type="caution">
    <text evidence="10">The sequence shown here is derived from an EMBL/GenBank/DDBJ whole genome shotgun (WGS) entry which is preliminary data.</text>
</comment>
<gene>
    <name evidence="10" type="ORF">ACFFJD_11380</name>
</gene>
<evidence type="ECO:0000313" key="11">
    <source>
        <dbReference type="Proteomes" id="UP001589783"/>
    </source>
</evidence>
<evidence type="ECO:0000256" key="7">
    <source>
        <dbReference type="ARBA" id="ARBA00023136"/>
    </source>
</evidence>
<evidence type="ECO:0000256" key="8">
    <source>
        <dbReference type="RuleBase" id="RU363032"/>
    </source>
</evidence>
<evidence type="ECO:0000256" key="4">
    <source>
        <dbReference type="ARBA" id="ARBA00022519"/>
    </source>
</evidence>
<keyword evidence="3" id="KW-1003">Cell membrane</keyword>
<feature type="transmembrane region" description="Helical" evidence="8">
    <location>
        <begin position="136"/>
        <end position="158"/>
    </location>
</feature>
<evidence type="ECO:0000256" key="3">
    <source>
        <dbReference type="ARBA" id="ARBA00022475"/>
    </source>
</evidence>
<keyword evidence="2 8" id="KW-0813">Transport</keyword>
<dbReference type="InterPro" id="IPR035906">
    <property type="entry name" value="MetI-like_sf"/>
</dbReference>
<evidence type="ECO:0000313" key="10">
    <source>
        <dbReference type="EMBL" id="MFC0315450.1"/>
    </source>
</evidence>
<dbReference type="RefSeq" id="WP_382364151.1">
    <property type="nucleotide sequence ID" value="NZ_JBHLWV010000020.1"/>
</dbReference>
<reference evidence="10 11" key="1">
    <citation type="submission" date="2024-09" db="EMBL/GenBank/DDBJ databases">
        <authorList>
            <person name="Sun Q."/>
            <person name="Mori K."/>
        </authorList>
    </citation>
    <scope>NUCLEOTIDE SEQUENCE [LARGE SCALE GENOMIC DNA]</scope>
    <source>
        <strain evidence="10 11">CCM 7957</strain>
    </source>
</reference>
<evidence type="ECO:0000256" key="2">
    <source>
        <dbReference type="ARBA" id="ARBA00022448"/>
    </source>
</evidence>
<keyword evidence="11" id="KW-1185">Reference proteome</keyword>
<evidence type="ECO:0000256" key="6">
    <source>
        <dbReference type="ARBA" id="ARBA00022989"/>
    </source>
</evidence>
<protein>
    <submittedName>
        <fullName evidence="10">ABC transporter permease</fullName>
    </submittedName>
</protein>
<dbReference type="PROSITE" id="PS50928">
    <property type="entry name" value="ABC_TM1"/>
    <property type="match status" value="1"/>
</dbReference>
<feature type="transmembrane region" description="Helical" evidence="8">
    <location>
        <begin position="12"/>
        <end position="37"/>
    </location>
</feature>
<dbReference type="PANTHER" id="PTHR43357:SF4">
    <property type="entry name" value="INNER MEMBRANE ABC TRANSPORTER PERMEASE PROTEIN YDCV"/>
    <property type="match status" value="1"/>
</dbReference>
<evidence type="ECO:0000256" key="1">
    <source>
        <dbReference type="ARBA" id="ARBA00004429"/>
    </source>
</evidence>
<accession>A0ABV6H9E5</accession>
<feature type="transmembrane region" description="Helical" evidence="8">
    <location>
        <begin position="234"/>
        <end position="255"/>
    </location>
</feature>
<keyword evidence="6 8" id="KW-1133">Transmembrane helix</keyword>
<comment type="similarity">
    <text evidence="8">Belongs to the binding-protein-dependent transport system permease family.</text>
</comment>
<dbReference type="Pfam" id="PF00528">
    <property type="entry name" value="BPD_transp_1"/>
    <property type="match status" value="1"/>
</dbReference>
<dbReference type="PANTHER" id="PTHR43357">
    <property type="entry name" value="INNER MEMBRANE ABC TRANSPORTER PERMEASE PROTEIN YDCV"/>
    <property type="match status" value="1"/>
</dbReference>
<dbReference type="EMBL" id="JBHLWV010000020">
    <property type="protein sequence ID" value="MFC0315450.1"/>
    <property type="molecule type" value="Genomic_DNA"/>
</dbReference>
<dbReference type="CDD" id="cd06261">
    <property type="entry name" value="TM_PBP2"/>
    <property type="match status" value="1"/>
</dbReference>
<name>A0ABV6H9E5_9ACTN</name>
<sequence length="265" mass="27291">MLIRNSTGRRLIWAVFALVLGVLVISPIAVTAITAFAQTWNSALPSGLTTEHMSGTLTESNLQSILVSIQTALVASALAVAVGTWAALAARSAPPRLRALIDAAFHVPVAVPSVVIGLAVLIAFSRSPVILNGTPWIVILVQALLVLSFAFSMVSAAAKGLDPALDQVAGSLGASGRPTLVTVTLPLLTPAIAAAAGLSVALCMGELGATIMVYPAAWRTLPVTVFTQSDRGDLFGAAANTLLLVLVTVAILGVLSRFRSRAQVR</sequence>
<comment type="subcellular location">
    <subcellularLocation>
        <location evidence="1">Cell inner membrane</location>
        <topology evidence="1">Multi-pass membrane protein</topology>
    </subcellularLocation>
    <subcellularLocation>
        <location evidence="8">Cell membrane</location>
        <topology evidence="8">Multi-pass membrane protein</topology>
    </subcellularLocation>
</comment>
<feature type="transmembrane region" description="Helical" evidence="8">
    <location>
        <begin position="100"/>
        <end position="124"/>
    </location>
</feature>
<dbReference type="SUPFAM" id="SSF161098">
    <property type="entry name" value="MetI-like"/>
    <property type="match status" value="1"/>
</dbReference>
<dbReference type="InterPro" id="IPR000515">
    <property type="entry name" value="MetI-like"/>
</dbReference>
<feature type="transmembrane region" description="Helical" evidence="8">
    <location>
        <begin position="187"/>
        <end position="214"/>
    </location>
</feature>
<organism evidence="10 11">
    <name type="scientific">Gordonia phosphorivorans</name>
    <dbReference type="NCBI Taxonomy" id="1056982"/>
    <lineage>
        <taxon>Bacteria</taxon>
        <taxon>Bacillati</taxon>
        <taxon>Actinomycetota</taxon>
        <taxon>Actinomycetes</taxon>
        <taxon>Mycobacteriales</taxon>
        <taxon>Gordoniaceae</taxon>
        <taxon>Gordonia</taxon>
    </lineage>
</organism>